<dbReference type="InterPro" id="IPR050707">
    <property type="entry name" value="HTH_MetabolicPath_Reg"/>
</dbReference>
<dbReference type="FunFam" id="1.10.10.10:FF:000056">
    <property type="entry name" value="IclR family transcriptional regulator"/>
    <property type="match status" value="1"/>
</dbReference>
<dbReference type="PANTHER" id="PTHR30136">
    <property type="entry name" value="HELIX-TURN-HELIX TRANSCRIPTIONAL REGULATOR, ICLR FAMILY"/>
    <property type="match status" value="1"/>
</dbReference>
<keyword evidence="1" id="KW-0805">Transcription regulation</keyword>
<dbReference type="Gene3D" id="3.30.450.40">
    <property type="match status" value="1"/>
</dbReference>
<dbReference type="GO" id="GO:0003700">
    <property type="term" value="F:DNA-binding transcription factor activity"/>
    <property type="evidence" value="ECO:0007669"/>
    <property type="project" value="TreeGrafter"/>
</dbReference>
<dbReference type="Gene3D" id="1.10.10.10">
    <property type="entry name" value="Winged helix-like DNA-binding domain superfamily/Winged helix DNA-binding domain"/>
    <property type="match status" value="1"/>
</dbReference>
<evidence type="ECO:0000256" key="5">
    <source>
        <dbReference type="ARBA" id="ARBA00070406"/>
    </source>
</evidence>
<dbReference type="PANTHER" id="PTHR30136:SF35">
    <property type="entry name" value="HTH-TYPE TRANSCRIPTIONAL REGULATOR RV1719"/>
    <property type="match status" value="1"/>
</dbReference>
<dbReference type="Pfam" id="PF01614">
    <property type="entry name" value="IclR_C"/>
    <property type="match status" value="1"/>
</dbReference>
<dbReference type="GO" id="GO:0003677">
    <property type="term" value="F:DNA binding"/>
    <property type="evidence" value="ECO:0007669"/>
    <property type="project" value="UniProtKB-KW"/>
</dbReference>
<keyword evidence="9" id="KW-1185">Reference proteome</keyword>
<dbReference type="InterPro" id="IPR029016">
    <property type="entry name" value="GAF-like_dom_sf"/>
</dbReference>
<evidence type="ECO:0000259" key="7">
    <source>
        <dbReference type="PROSITE" id="PS51078"/>
    </source>
</evidence>
<keyword evidence="3" id="KW-0804">Transcription</keyword>
<organism evidence="8 9">
    <name type="scientific">Jeotgalibaca ciconiae</name>
    <dbReference type="NCBI Taxonomy" id="2496265"/>
    <lineage>
        <taxon>Bacteria</taxon>
        <taxon>Bacillati</taxon>
        <taxon>Bacillota</taxon>
        <taxon>Bacilli</taxon>
        <taxon>Lactobacillales</taxon>
        <taxon>Carnobacteriaceae</taxon>
        <taxon>Jeotgalibaca</taxon>
    </lineage>
</organism>
<feature type="domain" description="HTH iclR-type" evidence="6">
    <location>
        <begin position="13"/>
        <end position="74"/>
    </location>
</feature>
<dbReference type="InterPro" id="IPR036388">
    <property type="entry name" value="WH-like_DNA-bd_sf"/>
</dbReference>
<evidence type="ECO:0000256" key="1">
    <source>
        <dbReference type="ARBA" id="ARBA00023015"/>
    </source>
</evidence>
<dbReference type="Proteomes" id="UP000273326">
    <property type="component" value="Chromosome"/>
</dbReference>
<dbReference type="InterPro" id="IPR005471">
    <property type="entry name" value="Tscrpt_reg_IclR_N"/>
</dbReference>
<dbReference type="GO" id="GO:0045892">
    <property type="term" value="P:negative regulation of DNA-templated transcription"/>
    <property type="evidence" value="ECO:0007669"/>
    <property type="project" value="TreeGrafter"/>
</dbReference>
<proteinExistence type="predicted"/>
<evidence type="ECO:0000313" key="8">
    <source>
        <dbReference type="EMBL" id="AZP03886.1"/>
    </source>
</evidence>
<evidence type="ECO:0000256" key="3">
    <source>
        <dbReference type="ARBA" id="ARBA00023163"/>
    </source>
</evidence>
<sequence length="263" mass="30121">MATKEEQLGTSKVQSIDRAVLILETLADHSSLGLGELSEKVGLHKATTHRIVHSLIENGFIEQLDETKQYRVSLRMFELGNKRVQNIDFINVAKSNIRQLSEEIKQTVHLVIEDNDEILYIDKYGDYHESKMRSKIGLKAPLYCTAVGKAMLAMRTNNEISAYWENLELEQKTEHTLTNYKHFIEEIEKVREDGYALDDEEFEYGVFCVGSIFSSYKESVAGAISISLPIEEKTNKEHYIRKTCEYAERITQLLGGSLNYLSK</sequence>
<dbReference type="AlphaFoldDB" id="A0A3Q9BJM2"/>
<protein>
    <recommendedName>
        <fullName evidence="5">Glycerol operon regulatory protein</fullName>
    </recommendedName>
</protein>
<dbReference type="RefSeq" id="WP_126108968.1">
    <property type="nucleotide sequence ID" value="NZ_CP034465.1"/>
</dbReference>
<dbReference type="SMART" id="SM00346">
    <property type="entry name" value="HTH_ICLR"/>
    <property type="match status" value="1"/>
</dbReference>
<evidence type="ECO:0000256" key="2">
    <source>
        <dbReference type="ARBA" id="ARBA00023125"/>
    </source>
</evidence>
<name>A0A3Q9BJM2_9LACT</name>
<keyword evidence="2" id="KW-0238">DNA-binding</keyword>
<evidence type="ECO:0000259" key="6">
    <source>
        <dbReference type="PROSITE" id="PS51077"/>
    </source>
</evidence>
<gene>
    <name evidence="8" type="ORF">EJN90_03930</name>
</gene>
<dbReference type="PROSITE" id="PS51077">
    <property type="entry name" value="HTH_ICLR"/>
    <property type="match status" value="1"/>
</dbReference>
<evidence type="ECO:0000313" key="9">
    <source>
        <dbReference type="Proteomes" id="UP000273326"/>
    </source>
</evidence>
<reference evidence="9" key="1">
    <citation type="submission" date="2018-12" db="EMBL/GenBank/DDBJ databases">
        <title>Complete genome sequencing of Jeotgalibaca sp. H21T32.</title>
        <authorList>
            <person name="Bae J.-W."/>
            <person name="Lee S.-Y."/>
        </authorList>
    </citation>
    <scope>NUCLEOTIDE SEQUENCE [LARGE SCALE GENOMIC DNA]</scope>
    <source>
        <strain evidence="9">H21T32</strain>
    </source>
</reference>
<dbReference type="PROSITE" id="PS51078">
    <property type="entry name" value="ICLR_ED"/>
    <property type="match status" value="1"/>
</dbReference>
<dbReference type="Pfam" id="PF09339">
    <property type="entry name" value="HTH_IclR"/>
    <property type="match status" value="1"/>
</dbReference>
<dbReference type="KEGG" id="jeh:EJN90_03930"/>
<dbReference type="EMBL" id="CP034465">
    <property type="protein sequence ID" value="AZP03886.1"/>
    <property type="molecule type" value="Genomic_DNA"/>
</dbReference>
<evidence type="ECO:0000256" key="4">
    <source>
        <dbReference type="ARBA" id="ARBA00058938"/>
    </source>
</evidence>
<accession>A0A3Q9BJM2</accession>
<dbReference type="OrthoDB" id="9791752at2"/>
<comment type="function">
    <text evidence="4">May be an activator protein for the gylABX operon.</text>
</comment>
<dbReference type="SUPFAM" id="SSF46785">
    <property type="entry name" value="Winged helix' DNA-binding domain"/>
    <property type="match status" value="1"/>
</dbReference>
<feature type="domain" description="IclR-ED" evidence="7">
    <location>
        <begin position="75"/>
        <end position="256"/>
    </location>
</feature>
<dbReference type="InterPro" id="IPR014757">
    <property type="entry name" value="Tscrpt_reg_IclR_C"/>
</dbReference>
<dbReference type="InterPro" id="IPR036390">
    <property type="entry name" value="WH_DNA-bd_sf"/>
</dbReference>
<dbReference type="SUPFAM" id="SSF55781">
    <property type="entry name" value="GAF domain-like"/>
    <property type="match status" value="1"/>
</dbReference>